<name>A0A8S8E456_CAMCO</name>
<sequence length="175" mass="20334">MHELNFELDWRNIMIRYSTLENVSIEVLFKAFMQSFQGFRITTETTYESFSEMLTERNYDATISIGAFDTETGELVSYVLNSILERDTKTAYDILTGTIPNYRRQGISRTIFEKMKILLQQNEVKLYTTEVLKTNPGALELYLSVGFTIKNEVVNVIKTPKGSREVYEYEIVMSI</sequence>
<evidence type="ECO:0000313" key="3">
    <source>
        <dbReference type="EMBL" id="EGI5162870.1"/>
    </source>
</evidence>
<dbReference type="EMBL" id="AACDUM020000038">
    <property type="protein sequence ID" value="EGI5162870.1"/>
    <property type="molecule type" value="Genomic_DNA"/>
</dbReference>
<dbReference type="GO" id="GO:0016747">
    <property type="term" value="F:acyltransferase activity, transferring groups other than amino-acyl groups"/>
    <property type="evidence" value="ECO:0007669"/>
    <property type="project" value="InterPro"/>
</dbReference>
<evidence type="ECO:0000313" key="4">
    <source>
        <dbReference type="Proteomes" id="UP000328122"/>
    </source>
</evidence>
<dbReference type="Proteomes" id="UP000328122">
    <property type="component" value="Unassembled WGS sequence"/>
</dbReference>
<dbReference type="EMBL" id="AACDUM020000015">
    <property type="protein sequence ID" value="EGI5162712.1"/>
    <property type="molecule type" value="Genomic_DNA"/>
</dbReference>
<proteinExistence type="predicted"/>
<dbReference type="InterPro" id="IPR016181">
    <property type="entry name" value="Acyl_CoA_acyltransferase"/>
</dbReference>
<organism evidence="3 4">
    <name type="scientific">Campylobacter coli</name>
    <dbReference type="NCBI Taxonomy" id="195"/>
    <lineage>
        <taxon>Bacteria</taxon>
        <taxon>Pseudomonadati</taxon>
        <taxon>Campylobacterota</taxon>
        <taxon>Epsilonproteobacteria</taxon>
        <taxon>Campylobacterales</taxon>
        <taxon>Campylobacteraceae</taxon>
        <taxon>Campylobacter</taxon>
    </lineage>
</organism>
<evidence type="ECO:0000313" key="2">
    <source>
        <dbReference type="EMBL" id="EGI5162712.1"/>
    </source>
</evidence>
<dbReference type="SUPFAM" id="SSF55729">
    <property type="entry name" value="Acyl-CoA N-acyltransferases (Nat)"/>
    <property type="match status" value="1"/>
</dbReference>
<dbReference type="Pfam" id="PF00583">
    <property type="entry name" value="Acetyltransf_1"/>
    <property type="match status" value="1"/>
</dbReference>
<gene>
    <name evidence="2" type="ORF">CO830_09240</name>
    <name evidence="3" type="ORF">CO830_10085</name>
</gene>
<reference evidence="3 4" key="1">
    <citation type="submission" date="2019-12" db="EMBL/GenBank/DDBJ databases">
        <authorList>
            <consortium name="PulseNet: The National Subtyping Network for Foodborne Disease Surveillance"/>
            <person name="Tarr C.L."/>
            <person name="Trees E."/>
            <person name="Katz L.S."/>
            <person name="Carleton-Romer H.A."/>
            <person name="Stroika S."/>
            <person name="Kucerova Z."/>
            <person name="Roache K.F."/>
            <person name="Sabol A.L."/>
            <person name="Besser J."/>
            <person name="Gerner-Smidt P."/>
        </authorList>
    </citation>
    <scope>NUCLEOTIDE SEQUENCE [LARGE SCALE GENOMIC DNA]</scope>
    <source>
        <strain evidence="3 4">PNUSAC002792</strain>
    </source>
</reference>
<dbReference type="Gene3D" id="3.40.630.30">
    <property type="match status" value="1"/>
</dbReference>
<dbReference type="InterPro" id="IPR000182">
    <property type="entry name" value="GNAT_dom"/>
</dbReference>
<dbReference type="PROSITE" id="PS51186">
    <property type="entry name" value="GNAT"/>
    <property type="match status" value="1"/>
</dbReference>
<feature type="domain" description="N-acetyltransferase" evidence="1">
    <location>
        <begin position="15"/>
        <end position="175"/>
    </location>
</feature>
<protein>
    <submittedName>
        <fullName evidence="3">GNAT family N-acetyltransferase</fullName>
    </submittedName>
</protein>
<accession>A0A8S8E456</accession>
<dbReference type="AlphaFoldDB" id="A0A8S8E456"/>
<evidence type="ECO:0000259" key="1">
    <source>
        <dbReference type="PROSITE" id="PS51186"/>
    </source>
</evidence>
<comment type="caution">
    <text evidence="3">The sequence shown here is derived from an EMBL/GenBank/DDBJ whole genome shotgun (WGS) entry which is preliminary data.</text>
</comment>